<gene>
    <name evidence="8" type="ORF">IX84_23705</name>
</gene>
<dbReference type="InterPro" id="IPR058240">
    <property type="entry name" value="rSAM_sf"/>
</dbReference>
<dbReference type="STRING" id="1524460.IX84_23705"/>
<dbReference type="RefSeq" id="WP_044226219.1">
    <property type="nucleotide sequence ID" value="NZ_JBKAGJ010000002.1"/>
</dbReference>
<keyword evidence="9" id="KW-1185">Reference proteome</keyword>
<dbReference type="Pfam" id="PF04055">
    <property type="entry name" value="Radical_SAM"/>
    <property type="match status" value="1"/>
</dbReference>
<protein>
    <recommendedName>
        <fullName evidence="10">Radical SAM core domain-containing protein</fullName>
    </recommendedName>
</protein>
<dbReference type="InterPro" id="IPR023885">
    <property type="entry name" value="4Fe4S-binding_SPASM_dom"/>
</dbReference>
<feature type="domain" description="4Fe4S-binding SPASM" evidence="7">
    <location>
        <begin position="37"/>
        <end position="100"/>
    </location>
</feature>
<dbReference type="CDD" id="cd21109">
    <property type="entry name" value="SPASM"/>
    <property type="match status" value="1"/>
</dbReference>
<keyword evidence="5" id="KW-0411">Iron-sulfur</keyword>
<dbReference type="GO" id="GO:0051536">
    <property type="term" value="F:iron-sulfur cluster binding"/>
    <property type="evidence" value="ECO:0007669"/>
    <property type="project" value="UniProtKB-KW"/>
</dbReference>
<keyword evidence="3" id="KW-0479">Metal-binding</keyword>
<dbReference type="GO" id="GO:0046872">
    <property type="term" value="F:metal ion binding"/>
    <property type="evidence" value="ECO:0007669"/>
    <property type="project" value="UniProtKB-KW"/>
</dbReference>
<dbReference type="Proteomes" id="UP000029736">
    <property type="component" value="Unassembled WGS sequence"/>
</dbReference>
<evidence type="ECO:0008006" key="10">
    <source>
        <dbReference type="Google" id="ProtNLM"/>
    </source>
</evidence>
<keyword evidence="2" id="KW-0949">S-adenosyl-L-methionine</keyword>
<dbReference type="Gene3D" id="3.20.20.70">
    <property type="entry name" value="Aldolase class I"/>
    <property type="match status" value="2"/>
</dbReference>
<dbReference type="AlphaFoldDB" id="A0A098S1X4"/>
<sequence>MDDLKSNKAKNVPAFLSSEVRAAYNRQRPPALQKRLCFAPFSSLYFSRNGDILACCYNRKFVLARYPADNLLGAWCGEEAQKMRQAMMGKALPVGCSSCQEQFKAANFSNVLARNYDRYANLPFPQAPLRLGTALFAAPFPRAFFQQLKAEARQLKYGRIRAASPPDMPRLMEFELSNTYNLECAFCFGEFSSSIRRNRDQLPAFPELYNADFVEELQPFLPHLWEAKFLGGEPFLIPLYFEIWAAIRKLNPGIRVHITSNGTVLNQKVIAALEGLKVSLILSIDSFEEDTFENIRKNAKFGQVMTNLQYFSRLARQKGSRLTLAVSPCILNAWEIPAIVARCNQEGWYVHFNTVWWPEELSLRRLPVQELDRLIHHYVQFRTHLNTKVKRQNANALSGLCNQLKLWSKNAGSYWTQK</sequence>
<comment type="cofactor">
    <cofactor evidence="1">
        <name>[4Fe-4S] cluster</name>
        <dbReference type="ChEBI" id="CHEBI:49883"/>
    </cofactor>
</comment>
<accession>A0A098S1X4</accession>
<organism evidence="8 9">
    <name type="scientific">Phaeodactylibacter xiamenensis</name>
    <dbReference type="NCBI Taxonomy" id="1524460"/>
    <lineage>
        <taxon>Bacteria</taxon>
        <taxon>Pseudomonadati</taxon>
        <taxon>Bacteroidota</taxon>
        <taxon>Saprospiria</taxon>
        <taxon>Saprospirales</taxon>
        <taxon>Haliscomenobacteraceae</taxon>
        <taxon>Phaeodactylibacter</taxon>
    </lineage>
</organism>
<proteinExistence type="predicted"/>
<reference evidence="8 9" key="1">
    <citation type="journal article" date="2014" name="Int. J. Syst. Evol. Microbiol.">
        <title>Phaeodactylibacter xiamenensis gen. nov., sp. nov., a member of the family Saprospiraceae isolated from the marine alga Phaeodactylum tricornutum.</title>
        <authorList>
            <person name="Chen Z.Jr."/>
            <person name="Lei X."/>
            <person name="Lai Q."/>
            <person name="Li Y."/>
            <person name="Zhang B."/>
            <person name="Zhang J."/>
            <person name="Zhang H."/>
            <person name="Yang L."/>
            <person name="Zheng W."/>
            <person name="Tian Y."/>
            <person name="Yu Z."/>
            <person name="Xu H.Jr."/>
            <person name="Zheng T."/>
        </authorList>
    </citation>
    <scope>NUCLEOTIDE SEQUENCE [LARGE SCALE GENOMIC DNA]</scope>
    <source>
        <strain evidence="8 9">KD52</strain>
    </source>
</reference>
<evidence type="ECO:0000256" key="4">
    <source>
        <dbReference type="ARBA" id="ARBA00023004"/>
    </source>
</evidence>
<keyword evidence="4" id="KW-0408">Iron</keyword>
<comment type="caution">
    <text evidence="8">The sequence shown here is derived from an EMBL/GenBank/DDBJ whole genome shotgun (WGS) entry which is preliminary data.</text>
</comment>
<evidence type="ECO:0000259" key="6">
    <source>
        <dbReference type="Pfam" id="PF04055"/>
    </source>
</evidence>
<dbReference type="EMBL" id="JPOS01000082">
    <property type="protein sequence ID" value="KGE86140.1"/>
    <property type="molecule type" value="Genomic_DNA"/>
</dbReference>
<evidence type="ECO:0000259" key="7">
    <source>
        <dbReference type="Pfam" id="PF13186"/>
    </source>
</evidence>
<name>A0A098S1X4_9BACT</name>
<evidence type="ECO:0000256" key="2">
    <source>
        <dbReference type="ARBA" id="ARBA00022691"/>
    </source>
</evidence>
<dbReference type="PANTHER" id="PTHR11228:SF7">
    <property type="entry name" value="PQQA PEPTIDE CYCLASE"/>
    <property type="match status" value="1"/>
</dbReference>
<dbReference type="PANTHER" id="PTHR11228">
    <property type="entry name" value="RADICAL SAM DOMAIN PROTEIN"/>
    <property type="match status" value="1"/>
</dbReference>
<dbReference type="SUPFAM" id="SSF102114">
    <property type="entry name" value="Radical SAM enzymes"/>
    <property type="match status" value="1"/>
</dbReference>
<evidence type="ECO:0000256" key="5">
    <source>
        <dbReference type="ARBA" id="ARBA00023014"/>
    </source>
</evidence>
<dbReference type="GO" id="GO:0003824">
    <property type="term" value="F:catalytic activity"/>
    <property type="evidence" value="ECO:0007669"/>
    <property type="project" value="InterPro"/>
</dbReference>
<dbReference type="OrthoDB" id="9782387at2"/>
<dbReference type="CDD" id="cd01335">
    <property type="entry name" value="Radical_SAM"/>
    <property type="match status" value="1"/>
</dbReference>
<evidence type="ECO:0000313" key="8">
    <source>
        <dbReference type="EMBL" id="KGE86140.1"/>
    </source>
</evidence>
<dbReference type="Pfam" id="PF13186">
    <property type="entry name" value="SPASM"/>
    <property type="match status" value="1"/>
</dbReference>
<evidence type="ECO:0000256" key="3">
    <source>
        <dbReference type="ARBA" id="ARBA00022723"/>
    </source>
</evidence>
<dbReference type="InterPro" id="IPR013785">
    <property type="entry name" value="Aldolase_TIM"/>
</dbReference>
<feature type="domain" description="Radical SAM core" evidence="6">
    <location>
        <begin position="181"/>
        <end position="314"/>
    </location>
</feature>
<evidence type="ECO:0000256" key="1">
    <source>
        <dbReference type="ARBA" id="ARBA00001966"/>
    </source>
</evidence>
<evidence type="ECO:0000313" key="9">
    <source>
        <dbReference type="Proteomes" id="UP000029736"/>
    </source>
</evidence>
<dbReference type="InterPro" id="IPR050377">
    <property type="entry name" value="Radical_SAM_PqqE_MftC-like"/>
</dbReference>
<dbReference type="InterPro" id="IPR007197">
    <property type="entry name" value="rSAM"/>
</dbReference>